<organism evidence="1 2">
    <name type="scientific">Brachionus plicatilis</name>
    <name type="common">Marine rotifer</name>
    <name type="synonym">Brachionus muelleri</name>
    <dbReference type="NCBI Taxonomy" id="10195"/>
    <lineage>
        <taxon>Eukaryota</taxon>
        <taxon>Metazoa</taxon>
        <taxon>Spiralia</taxon>
        <taxon>Gnathifera</taxon>
        <taxon>Rotifera</taxon>
        <taxon>Eurotatoria</taxon>
        <taxon>Monogononta</taxon>
        <taxon>Pseudotrocha</taxon>
        <taxon>Ploima</taxon>
        <taxon>Brachionidae</taxon>
        <taxon>Brachionus</taxon>
    </lineage>
</organism>
<gene>
    <name evidence="1" type="ORF">BpHYR1_048147</name>
</gene>
<keyword evidence="2" id="KW-1185">Reference proteome</keyword>
<sequence>MSLIQHLKVGKLKDVSWVAVLGRSVQEGRSRPSKRPVYWTVRLQMIGPIQTDTNCVAPLKEIPNQRLTFEQNSFVEGTLIFVDETAVRICHQELFRWRLDVEIFSKNF</sequence>
<proteinExistence type="predicted"/>
<name>A0A3M7T0C2_BRAPC</name>
<dbReference type="EMBL" id="REGN01000502">
    <property type="protein sequence ID" value="RNA41452.1"/>
    <property type="molecule type" value="Genomic_DNA"/>
</dbReference>
<dbReference type="AlphaFoldDB" id="A0A3M7T0C2"/>
<evidence type="ECO:0000313" key="2">
    <source>
        <dbReference type="Proteomes" id="UP000276133"/>
    </source>
</evidence>
<comment type="caution">
    <text evidence="1">The sequence shown here is derived from an EMBL/GenBank/DDBJ whole genome shotgun (WGS) entry which is preliminary data.</text>
</comment>
<dbReference type="Proteomes" id="UP000276133">
    <property type="component" value="Unassembled WGS sequence"/>
</dbReference>
<protein>
    <submittedName>
        <fullName evidence="1">Uncharacterized protein</fullName>
    </submittedName>
</protein>
<accession>A0A3M7T0C2</accession>
<evidence type="ECO:0000313" key="1">
    <source>
        <dbReference type="EMBL" id="RNA41452.1"/>
    </source>
</evidence>
<reference evidence="1 2" key="1">
    <citation type="journal article" date="2018" name="Sci. Rep.">
        <title>Genomic signatures of local adaptation to the degree of environmental predictability in rotifers.</title>
        <authorList>
            <person name="Franch-Gras L."/>
            <person name="Hahn C."/>
            <person name="Garcia-Roger E.M."/>
            <person name="Carmona M.J."/>
            <person name="Serra M."/>
            <person name="Gomez A."/>
        </authorList>
    </citation>
    <scope>NUCLEOTIDE SEQUENCE [LARGE SCALE GENOMIC DNA]</scope>
    <source>
        <strain evidence="1">HYR1</strain>
    </source>
</reference>